<reference evidence="26" key="3">
    <citation type="submission" date="2025-08" db="UniProtKB">
        <authorList>
            <consortium name="RefSeq"/>
        </authorList>
    </citation>
    <scope>IDENTIFICATION</scope>
    <source>
        <strain evidence="26">17A/GY</strain>
        <tissue evidence="26">Liver</tissue>
    </source>
</reference>
<keyword evidence="10 22" id="KW-0472">Membrane</keyword>
<dbReference type="FunFam" id="2.60.40.10:FF:000465">
    <property type="entry name" value="Granulocyte colony-stimulating factor receptor"/>
    <property type="match status" value="1"/>
</dbReference>
<comment type="similarity">
    <text evidence="2">Belongs to the type I cytokine receptor family. Type 2 subfamily.</text>
</comment>
<accession>A0A9J7FD75</accession>
<organism evidence="25 26">
    <name type="scientific">Cricetulus griseus</name>
    <name type="common">Chinese hamster</name>
    <name type="synonym">Cricetulus barabensis griseus</name>
    <dbReference type="NCBI Taxonomy" id="10029"/>
    <lineage>
        <taxon>Eukaryota</taxon>
        <taxon>Metazoa</taxon>
        <taxon>Chordata</taxon>
        <taxon>Craniata</taxon>
        <taxon>Vertebrata</taxon>
        <taxon>Euteleostomi</taxon>
        <taxon>Mammalia</taxon>
        <taxon>Eutheria</taxon>
        <taxon>Euarchontoglires</taxon>
        <taxon>Glires</taxon>
        <taxon>Rodentia</taxon>
        <taxon>Myomorpha</taxon>
        <taxon>Muroidea</taxon>
        <taxon>Cricetidae</taxon>
        <taxon>Cricetinae</taxon>
        <taxon>Cricetulus</taxon>
    </lineage>
</organism>
<evidence type="ECO:0000256" key="13">
    <source>
        <dbReference type="ARBA" id="ARBA00023273"/>
    </source>
</evidence>
<gene>
    <name evidence="26" type="primary">Il31ra</name>
</gene>
<dbReference type="GO" id="GO:0002376">
    <property type="term" value="P:immune system process"/>
    <property type="evidence" value="ECO:0007669"/>
    <property type="project" value="UniProtKB-KW"/>
</dbReference>
<keyword evidence="3" id="KW-1003">Cell membrane</keyword>
<evidence type="ECO:0000256" key="11">
    <source>
        <dbReference type="ARBA" id="ARBA00023170"/>
    </source>
</evidence>
<dbReference type="SUPFAM" id="SSF49265">
    <property type="entry name" value="Fibronectin type III"/>
    <property type="match status" value="4"/>
</dbReference>
<evidence type="ECO:0000256" key="10">
    <source>
        <dbReference type="ARBA" id="ARBA00023136"/>
    </source>
</evidence>
<proteinExistence type="inferred from homology"/>
<dbReference type="FunFam" id="2.60.40.10:FF:000732">
    <property type="entry name" value="Interleukin 31 receptor A"/>
    <property type="match status" value="1"/>
</dbReference>
<dbReference type="SMART" id="SM00060">
    <property type="entry name" value="FN3"/>
    <property type="match status" value="4"/>
</dbReference>
<keyword evidence="7" id="KW-0391">Immunity</keyword>
<feature type="region of interest" description="Disordered" evidence="21">
    <location>
        <begin position="669"/>
        <end position="697"/>
    </location>
</feature>
<reference evidence="25" key="2">
    <citation type="journal article" date="2020" name="Biotechnol. Bioeng.">
        <title>Chromosome-scale scaffolds for the Chinese hamster reference genome assembly to facilitate the study of the CHO epigenome.</title>
        <authorList>
            <person name="Hilliard W."/>
            <person name="MacDonald M."/>
            <person name="Lee K.H."/>
        </authorList>
    </citation>
    <scope>NUCLEOTIDE SEQUENCE [LARGE SCALE GENOMIC DNA]</scope>
    <source>
        <strain evidence="25">17A/GY</strain>
    </source>
</reference>
<dbReference type="OrthoDB" id="9828391at2759"/>
<dbReference type="OMA" id="NSTHWME"/>
<dbReference type="InterPro" id="IPR003961">
    <property type="entry name" value="FN3_dom"/>
</dbReference>
<dbReference type="Proteomes" id="UP001108280">
    <property type="component" value="Chromosome 2"/>
</dbReference>
<dbReference type="RefSeq" id="XP_007642228.1">
    <property type="nucleotide sequence ID" value="XM_007644038.4"/>
</dbReference>
<keyword evidence="8 22" id="KW-1133">Transmembrane helix</keyword>
<keyword evidence="5 23" id="KW-0732">Signal</keyword>
<evidence type="ECO:0000256" key="21">
    <source>
        <dbReference type="SAM" id="MobiDB-lite"/>
    </source>
</evidence>
<evidence type="ECO:0000256" key="3">
    <source>
        <dbReference type="ARBA" id="ARBA00022475"/>
    </source>
</evidence>
<feature type="domain" description="Fibronectin type-III" evidence="24">
    <location>
        <begin position="118"/>
        <end position="212"/>
    </location>
</feature>
<feature type="chain" id="PRO_5039917230" description="Interleukin-31 receptor subunit alpha" evidence="23">
    <location>
        <begin position="19"/>
        <end position="718"/>
    </location>
</feature>
<dbReference type="RefSeq" id="XP_027257274.1">
    <property type="nucleotide sequence ID" value="XM_027401473.2"/>
</dbReference>
<keyword evidence="11 26" id="KW-0675">Receptor</keyword>
<evidence type="ECO:0000256" key="17">
    <source>
        <dbReference type="ARBA" id="ARBA00070022"/>
    </source>
</evidence>
<keyword evidence="12" id="KW-0325">Glycoprotein</keyword>
<dbReference type="FunFam" id="2.60.40.10:FF:000414">
    <property type="entry name" value="Interleukin-6 receptor subunit beta"/>
    <property type="match status" value="1"/>
</dbReference>
<evidence type="ECO:0000256" key="4">
    <source>
        <dbReference type="ARBA" id="ARBA00022692"/>
    </source>
</evidence>
<evidence type="ECO:0000256" key="1">
    <source>
        <dbReference type="ARBA" id="ARBA00004251"/>
    </source>
</evidence>
<dbReference type="CTD" id="133396"/>
<evidence type="ECO:0000256" key="19">
    <source>
        <dbReference type="ARBA" id="ARBA00079690"/>
    </source>
</evidence>
<protein>
    <recommendedName>
        <fullName evidence="17">Interleukin-31 receptor subunit alpha</fullName>
    </recommendedName>
    <alternativeName>
        <fullName evidence="19">GLM-R</fullName>
    </alternativeName>
    <alternativeName>
        <fullName evidence="20">Gp130-like monocyte receptor</fullName>
    </alternativeName>
    <alternativeName>
        <fullName evidence="18">ZcytoR17</fullName>
    </alternativeName>
</protein>
<dbReference type="GeneID" id="100770824"/>
<evidence type="ECO:0000256" key="12">
    <source>
        <dbReference type="ARBA" id="ARBA00023180"/>
    </source>
</evidence>
<comment type="function">
    <text evidence="15">Associates with OSMR to form the interleukin-31 receptor which activates STAT3 and to a lower extent STAT1 and STAT5. May function in skin immunity. Mediates IL31-induced itch, probably in a manner dependent on cation channels TRPA1 and TRPV1. Positively regulates numbers and cycling status of immature subsets of myeloid progenitor cells in bone marrow in vivo and enhances myeloid progenitor cell survival in vitro.</text>
</comment>
<evidence type="ECO:0000256" key="20">
    <source>
        <dbReference type="ARBA" id="ARBA00082494"/>
    </source>
</evidence>
<comment type="subcellular location">
    <subcellularLocation>
        <location evidence="1">Cell membrane</location>
        <topology evidence="1">Single-pass type I membrane protein</topology>
    </subcellularLocation>
    <subcellularLocation>
        <location evidence="14">Presynaptic cell membrane</location>
    </subcellularLocation>
</comment>
<evidence type="ECO:0000256" key="7">
    <source>
        <dbReference type="ARBA" id="ARBA00022859"/>
    </source>
</evidence>
<dbReference type="PANTHER" id="PTHR48423">
    <property type="entry name" value="INTERLEUKIN-27 RECEPTOR SUBUNIT ALPHA"/>
    <property type="match status" value="1"/>
</dbReference>
<dbReference type="PANTHER" id="PTHR48423:SF2">
    <property type="entry name" value="INTERLEUKIN-12 RECEPTOR SUBUNIT BETA-2"/>
    <property type="match status" value="1"/>
</dbReference>
<evidence type="ECO:0000256" key="22">
    <source>
        <dbReference type="SAM" id="Phobius"/>
    </source>
</evidence>
<dbReference type="FunFam" id="2.60.40.10:FF:000908">
    <property type="entry name" value="Interleukin 31 receptor A"/>
    <property type="match status" value="1"/>
</dbReference>
<name>A0A9J7FD75_CRIGR</name>
<dbReference type="FunFam" id="2.60.40.10:FF:000913">
    <property type="entry name" value="Interleukin 31 receptor A"/>
    <property type="match status" value="1"/>
</dbReference>
<evidence type="ECO:0000256" key="2">
    <source>
        <dbReference type="ARBA" id="ARBA00008921"/>
    </source>
</evidence>
<keyword evidence="4 22" id="KW-0812">Transmembrane</keyword>
<evidence type="ECO:0000256" key="15">
    <source>
        <dbReference type="ARBA" id="ARBA00056762"/>
    </source>
</evidence>
<dbReference type="CDD" id="cd00063">
    <property type="entry name" value="FN3"/>
    <property type="match status" value="2"/>
</dbReference>
<keyword evidence="6" id="KW-0677">Repeat</keyword>
<evidence type="ECO:0000313" key="25">
    <source>
        <dbReference type="Proteomes" id="UP001108280"/>
    </source>
</evidence>
<feature type="domain" description="Fibronectin type-III" evidence="24">
    <location>
        <begin position="409"/>
        <end position="503"/>
    </location>
</feature>
<feature type="signal peptide" evidence="23">
    <location>
        <begin position="1"/>
        <end position="18"/>
    </location>
</feature>
<evidence type="ECO:0000256" key="16">
    <source>
        <dbReference type="ARBA" id="ARBA00064019"/>
    </source>
</evidence>
<dbReference type="AlphaFoldDB" id="A0A9J7FD75"/>
<evidence type="ECO:0000256" key="23">
    <source>
        <dbReference type="SAM" id="SignalP"/>
    </source>
</evidence>
<evidence type="ECO:0000259" key="24">
    <source>
        <dbReference type="PROSITE" id="PS50853"/>
    </source>
</evidence>
<dbReference type="GO" id="GO:0019955">
    <property type="term" value="F:cytokine binding"/>
    <property type="evidence" value="ECO:0007669"/>
    <property type="project" value="UniProtKB-ARBA"/>
</dbReference>
<evidence type="ECO:0000256" key="8">
    <source>
        <dbReference type="ARBA" id="ARBA00022989"/>
    </source>
</evidence>
<dbReference type="GO" id="GO:0042734">
    <property type="term" value="C:presynaptic membrane"/>
    <property type="evidence" value="ECO:0007669"/>
    <property type="project" value="UniProtKB-SubCell"/>
</dbReference>
<dbReference type="Pfam" id="PF00041">
    <property type="entry name" value="fn3"/>
    <property type="match status" value="1"/>
</dbReference>
<evidence type="ECO:0000256" key="18">
    <source>
        <dbReference type="ARBA" id="ARBA00078177"/>
    </source>
</evidence>
<dbReference type="PROSITE" id="PS50853">
    <property type="entry name" value="FN3"/>
    <property type="match status" value="2"/>
</dbReference>
<keyword evidence="25" id="KW-1185">Reference proteome</keyword>
<keyword evidence="9" id="KW-0770">Synapse</keyword>
<dbReference type="InterPro" id="IPR036116">
    <property type="entry name" value="FN3_sf"/>
</dbReference>
<keyword evidence="13" id="KW-0966">Cell projection</keyword>
<evidence type="ECO:0000256" key="6">
    <source>
        <dbReference type="ARBA" id="ARBA00022737"/>
    </source>
</evidence>
<sequence length="718" mass="80799">MQTLALWMLPLLCKFSLAVLPAKPENISCVLYFGRSLTCTWSPEEETGDTNYTVRMTYSFGKSSCTNHTTKASHSFLRPCIVLPPDICTVEVEAQNGDGKVKSDITSWNLDHILKTEPPIILSVNPISNQMFQIWWKPLERLRLYHLRCTLRFRTVNSTHWTEVDFEDHDLVYNLTGLRAFTEYVIALRFRTSESRFWSNWSKEKTGMTMEEVPHILDLWRVLGPADVNGVRKVLLLWKKAKGAPVLERTLGYNIQYFPENSTNLTEINNVTKQRYELLLTGQAHCVSVTSFNSLGKSQEAILRIPAVHEETIQCIESMQAYLAEPLLVLEWESSIPEVDTWMVEWLPETTESKFSALSWESVSQVTNWTIEQEKLQPSICYNISVYPVLGQQVGQPYTVQAYAKEEVPVRGPETRVENIGLKTATIVWQEIPKNIRNGFINSYTVFYQAEGGKEFSKTVNSHVLQYDLESLTRRTSYTVWVVANTGAGGARGETINFRTSSISVLEIILLTSLVGGGLLLLSIFTVTSGLKKPNRLTGLCCPAVPNPAESSLATWIGDNFKGRSSPKESENSGNTEDRALKPCSVPADLIDKLVVNFENFLEVVCTEEAKKGQESILGGETNEYVTSPSRPDCPLGESFKESPVLTEVAPGDIHNQCLGMTEETYTEFNEQPLSSDHSPEPEPLCEEQAPNPYLKNSVTTREFLVHGNIPEHSKREI</sequence>
<feature type="transmembrane region" description="Helical" evidence="22">
    <location>
        <begin position="508"/>
        <end position="527"/>
    </location>
</feature>
<comment type="subunit">
    <text evidence="16">Heterodimer with OSMR. Interacts with JAK1 and STAT3.</text>
</comment>
<evidence type="ECO:0000256" key="14">
    <source>
        <dbReference type="ARBA" id="ARBA00034111"/>
    </source>
</evidence>
<dbReference type="Gene3D" id="2.60.40.10">
    <property type="entry name" value="Immunoglobulins"/>
    <property type="match status" value="5"/>
</dbReference>
<dbReference type="KEGG" id="cge:100770824"/>
<dbReference type="InterPro" id="IPR052672">
    <property type="entry name" value="Type1_Cytokine_Rcpt_Type2"/>
</dbReference>
<reference evidence="25" key="1">
    <citation type="journal article" date="2018" name="Biotechnol. Bioeng.">
        <title>A reference genome of the Chinese hamster based on a hybrid assembly strategy.</title>
        <authorList>
            <person name="Rupp O."/>
            <person name="MacDonald M.L."/>
            <person name="Li S."/>
            <person name="Dhiman H."/>
            <person name="Polson S."/>
            <person name="Griep S."/>
            <person name="Heffner K."/>
            <person name="Hernandez I."/>
            <person name="Brinkrolf K."/>
            <person name="Jadhav V."/>
            <person name="Samoudi M."/>
            <person name="Hao H."/>
            <person name="Kingham B."/>
            <person name="Goesmann A."/>
            <person name="Betenbaugh M.J."/>
            <person name="Lewis N.E."/>
            <person name="Borth N."/>
            <person name="Lee K.H."/>
        </authorList>
    </citation>
    <scope>NUCLEOTIDE SEQUENCE [LARGE SCALE GENOMIC DNA]</scope>
    <source>
        <strain evidence="25">17A/GY</strain>
    </source>
</reference>
<evidence type="ECO:0000256" key="9">
    <source>
        <dbReference type="ARBA" id="ARBA00023018"/>
    </source>
</evidence>
<dbReference type="InterPro" id="IPR013783">
    <property type="entry name" value="Ig-like_fold"/>
</dbReference>
<evidence type="ECO:0000313" key="26">
    <source>
        <dbReference type="RefSeq" id="XP_027257274.1"/>
    </source>
</evidence>
<dbReference type="GO" id="GO:0030154">
    <property type="term" value="P:cell differentiation"/>
    <property type="evidence" value="ECO:0007669"/>
    <property type="project" value="UniProtKB-ARBA"/>
</dbReference>
<evidence type="ECO:0000256" key="5">
    <source>
        <dbReference type="ARBA" id="ARBA00022729"/>
    </source>
</evidence>